<proteinExistence type="predicted"/>
<accession>A0A8S5N1Z8</accession>
<reference evidence="1" key="1">
    <citation type="journal article" date="2021" name="Proc. Natl. Acad. Sci. U.S.A.">
        <title>A Catalog of Tens of Thousands of Viruses from Human Metagenomes Reveals Hidden Associations with Chronic Diseases.</title>
        <authorList>
            <person name="Tisza M.J."/>
            <person name="Buck C.B."/>
        </authorList>
    </citation>
    <scope>NUCLEOTIDE SEQUENCE</scope>
    <source>
        <strain evidence="1">CtYWp4</strain>
    </source>
</reference>
<protein>
    <submittedName>
        <fullName evidence="1">Uncharacterized protein</fullName>
    </submittedName>
</protein>
<evidence type="ECO:0000313" key="1">
    <source>
        <dbReference type="EMBL" id="DAD88630.1"/>
    </source>
</evidence>
<organism evidence="1">
    <name type="scientific">Siphoviridae sp. ctYWp4</name>
    <dbReference type="NCBI Taxonomy" id="2826377"/>
    <lineage>
        <taxon>Viruses</taxon>
        <taxon>Duplodnaviria</taxon>
        <taxon>Heunggongvirae</taxon>
        <taxon>Uroviricota</taxon>
        <taxon>Caudoviricetes</taxon>
    </lineage>
</organism>
<sequence length="55" mass="6188">MGRILSYIVKNKKFAALTENSSANAWNLNFGDGNLNNWNNKVQDKNHVRPVSALN</sequence>
<dbReference type="EMBL" id="BK015044">
    <property type="protein sequence ID" value="DAD88630.1"/>
    <property type="molecule type" value="Genomic_DNA"/>
</dbReference>
<name>A0A8S5N1Z8_9CAUD</name>